<protein>
    <submittedName>
        <fullName evidence="2">Uncharacterized protein</fullName>
    </submittedName>
</protein>
<comment type="caution">
    <text evidence="2">The sequence shown here is derived from an EMBL/GenBank/DDBJ whole genome shotgun (WGS) entry which is preliminary data.</text>
</comment>
<evidence type="ECO:0000313" key="2">
    <source>
        <dbReference type="EMBL" id="CAE6492643.1"/>
    </source>
</evidence>
<evidence type="ECO:0000256" key="1">
    <source>
        <dbReference type="SAM" id="MobiDB-lite"/>
    </source>
</evidence>
<dbReference type="Proteomes" id="UP000601736">
    <property type="component" value="Unassembled WGS sequence"/>
</dbReference>
<proteinExistence type="predicted"/>
<evidence type="ECO:0000313" key="3">
    <source>
        <dbReference type="Proteomes" id="UP000601736"/>
    </source>
</evidence>
<organism evidence="2 3">
    <name type="scientific">Nitrosomonas nitrosa</name>
    <dbReference type="NCBI Taxonomy" id="52442"/>
    <lineage>
        <taxon>Bacteria</taxon>
        <taxon>Pseudomonadati</taxon>
        <taxon>Pseudomonadota</taxon>
        <taxon>Betaproteobacteria</taxon>
        <taxon>Nitrosomonadales</taxon>
        <taxon>Nitrosomonadaceae</taxon>
        <taxon>Nitrosomonas</taxon>
    </lineage>
</organism>
<dbReference type="AlphaFoldDB" id="A0A8H9D823"/>
<accession>A0A8H9D823</accession>
<name>A0A8H9D823_9PROT</name>
<dbReference type="EMBL" id="CAJNAP010000004">
    <property type="protein sequence ID" value="CAE6492643.1"/>
    <property type="molecule type" value="Genomic_DNA"/>
</dbReference>
<reference evidence="2" key="1">
    <citation type="submission" date="2021-02" db="EMBL/GenBank/DDBJ databases">
        <authorList>
            <person name="Han P."/>
        </authorList>
    </citation>
    <scope>NUCLEOTIDE SEQUENCE</scope>
    <source>
        <strain evidence="2">Nitrosomonas nitrosa 18-3D</strain>
    </source>
</reference>
<feature type="region of interest" description="Disordered" evidence="1">
    <location>
        <begin position="32"/>
        <end position="58"/>
    </location>
</feature>
<sequence length="58" mass="6530">MKMSVNAYKKLIEGFSTARGHSSPAEYAIRARDLNSKRQGKPNIPLTAITSLRKYHKP</sequence>
<gene>
    <name evidence="2" type="ORF">NMYAN_120034</name>
</gene>